<reference evidence="2" key="1">
    <citation type="journal article" date="2019" name="Sci. Rep.">
        <title>Draft genome of Tanacetum cinerariifolium, the natural source of mosquito coil.</title>
        <authorList>
            <person name="Yamashiro T."/>
            <person name="Shiraishi A."/>
            <person name="Satake H."/>
            <person name="Nakayama K."/>
        </authorList>
    </citation>
    <scope>NUCLEOTIDE SEQUENCE</scope>
</reference>
<evidence type="ECO:0000256" key="1">
    <source>
        <dbReference type="SAM" id="SignalP"/>
    </source>
</evidence>
<organism evidence="2">
    <name type="scientific">Tanacetum cinerariifolium</name>
    <name type="common">Dalmatian daisy</name>
    <name type="synonym">Chrysanthemum cinerariifolium</name>
    <dbReference type="NCBI Taxonomy" id="118510"/>
    <lineage>
        <taxon>Eukaryota</taxon>
        <taxon>Viridiplantae</taxon>
        <taxon>Streptophyta</taxon>
        <taxon>Embryophyta</taxon>
        <taxon>Tracheophyta</taxon>
        <taxon>Spermatophyta</taxon>
        <taxon>Magnoliopsida</taxon>
        <taxon>eudicotyledons</taxon>
        <taxon>Gunneridae</taxon>
        <taxon>Pentapetalae</taxon>
        <taxon>asterids</taxon>
        <taxon>campanulids</taxon>
        <taxon>Asterales</taxon>
        <taxon>Asteraceae</taxon>
        <taxon>Asteroideae</taxon>
        <taxon>Anthemideae</taxon>
        <taxon>Anthemidinae</taxon>
        <taxon>Tanacetum</taxon>
    </lineage>
</organism>
<dbReference type="Gene3D" id="2.40.70.10">
    <property type="entry name" value="Acid Proteases"/>
    <property type="match status" value="1"/>
</dbReference>
<dbReference type="PANTHER" id="PTHR15503:SF45">
    <property type="entry name" value="RNA-DIRECTED DNA POLYMERASE HOMOLOG"/>
    <property type="match status" value="1"/>
</dbReference>
<accession>A0A699HYX9</accession>
<gene>
    <name evidence="2" type="ORF">Tci_469896</name>
</gene>
<name>A0A699HYX9_TANCI</name>
<dbReference type="InterPro" id="IPR021109">
    <property type="entry name" value="Peptidase_aspartic_dom_sf"/>
</dbReference>
<keyword evidence="2" id="KW-0808">Transferase</keyword>
<protein>
    <submittedName>
        <fullName evidence="2">Putative reverse transcriptase domain-containing protein</fullName>
    </submittedName>
</protein>
<dbReference type="AlphaFoldDB" id="A0A699HYX9"/>
<dbReference type="EMBL" id="BKCJ010228479">
    <property type="protein sequence ID" value="GEY97922.1"/>
    <property type="molecule type" value="Genomic_DNA"/>
</dbReference>
<comment type="caution">
    <text evidence="2">The sequence shown here is derived from an EMBL/GenBank/DDBJ whole genome shotgun (WGS) entry which is preliminary data.</text>
</comment>
<dbReference type="Pfam" id="PF08284">
    <property type="entry name" value="RVP_2"/>
    <property type="match status" value="1"/>
</dbReference>
<keyword evidence="2" id="KW-0695">RNA-directed DNA polymerase</keyword>
<sequence>MYCHYIRSLSVMLSHISFHVLYGSVTATLEAQAATMANTDNLNRNTRPRETPIAKRGNYKEFISCQLFYFNGCTLLNQPFDINLMSIKLGSFDVIIGMDWLSKYHAKIICDEKVVYIPIDGEILIIQGDQSKTRLNLISCIKTERYISRGCQVFIAQVMKKKSEEKGLEDIPVVREFSEVFLEELPGLPLVRQEEFQIKLVPRAAPVARTPYRLAPLEMKELSNQL</sequence>
<dbReference type="GO" id="GO:0003964">
    <property type="term" value="F:RNA-directed DNA polymerase activity"/>
    <property type="evidence" value="ECO:0007669"/>
    <property type="project" value="UniProtKB-KW"/>
</dbReference>
<feature type="signal peptide" evidence="1">
    <location>
        <begin position="1"/>
        <end position="27"/>
    </location>
</feature>
<feature type="chain" id="PRO_5025499310" evidence="1">
    <location>
        <begin position="28"/>
        <end position="226"/>
    </location>
</feature>
<keyword evidence="1" id="KW-0732">Signal</keyword>
<proteinExistence type="predicted"/>
<dbReference type="InterPro" id="IPR032567">
    <property type="entry name" value="RTL1-rel"/>
</dbReference>
<evidence type="ECO:0000313" key="2">
    <source>
        <dbReference type="EMBL" id="GEY97922.1"/>
    </source>
</evidence>
<dbReference type="PANTHER" id="PTHR15503">
    <property type="entry name" value="LDOC1 RELATED"/>
    <property type="match status" value="1"/>
</dbReference>
<keyword evidence="2" id="KW-0548">Nucleotidyltransferase</keyword>